<reference evidence="4 5" key="1">
    <citation type="submission" date="2018-11" db="EMBL/GenBank/DDBJ databases">
        <authorList>
            <consortium name="Pathogen Informatics"/>
        </authorList>
    </citation>
    <scope>NUCLEOTIDE SEQUENCE [LARGE SCALE GENOMIC DNA]</scope>
</reference>
<name>A0A3P7JS12_STRVU</name>
<dbReference type="SMART" id="SM00218">
    <property type="entry name" value="ZU5"/>
    <property type="match status" value="1"/>
</dbReference>
<evidence type="ECO:0000256" key="1">
    <source>
        <dbReference type="ARBA" id="ARBA00022737"/>
    </source>
</evidence>
<dbReference type="Proteomes" id="UP000270094">
    <property type="component" value="Unassembled WGS sequence"/>
</dbReference>
<gene>
    <name evidence="4" type="ORF">SVUK_LOCUS18761</name>
</gene>
<dbReference type="OrthoDB" id="20872at2759"/>
<keyword evidence="2" id="KW-0040">ANK repeat</keyword>
<dbReference type="Gene3D" id="2.60.220.30">
    <property type="match status" value="1"/>
</dbReference>
<keyword evidence="5" id="KW-1185">Reference proteome</keyword>
<evidence type="ECO:0000313" key="5">
    <source>
        <dbReference type="Proteomes" id="UP000270094"/>
    </source>
</evidence>
<dbReference type="InterPro" id="IPR051165">
    <property type="entry name" value="Multifunctional_ANK_Repeat"/>
</dbReference>
<organism evidence="4 5">
    <name type="scientific">Strongylus vulgaris</name>
    <name type="common">Blood worm</name>
    <dbReference type="NCBI Taxonomy" id="40348"/>
    <lineage>
        <taxon>Eukaryota</taxon>
        <taxon>Metazoa</taxon>
        <taxon>Ecdysozoa</taxon>
        <taxon>Nematoda</taxon>
        <taxon>Chromadorea</taxon>
        <taxon>Rhabditida</taxon>
        <taxon>Rhabditina</taxon>
        <taxon>Rhabditomorpha</taxon>
        <taxon>Strongyloidea</taxon>
        <taxon>Strongylidae</taxon>
        <taxon>Strongylus</taxon>
    </lineage>
</organism>
<evidence type="ECO:0000256" key="2">
    <source>
        <dbReference type="ARBA" id="ARBA00023043"/>
    </source>
</evidence>
<dbReference type="Pfam" id="PF00791">
    <property type="entry name" value="ZU5"/>
    <property type="match status" value="1"/>
</dbReference>
<evidence type="ECO:0000313" key="4">
    <source>
        <dbReference type="EMBL" id="VDM83763.1"/>
    </source>
</evidence>
<dbReference type="PANTHER" id="PTHR24123">
    <property type="entry name" value="ANKYRIN REPEAT-CONTAINING"/>
    <property type="match status" value="1"/>
</dbReference>
<sequence>MGLASGWWHELCEQIHAFEAQPMQTTINDTAVLDRSFTANDNVPIGHNVAQPSVLELSALCSSYLSFSWTKIIKNQYFSFLISFLVDARGGAMRGCRHSGVRIIIPPRKASQPVRVTCRYLRKVGARLLHSLHSICNANAIAMLLR</sequence>
<accession>A0A3P7JS12</accession>
<dbReference type="InterPro" id="IPR000906">
    <property type="entry name" value="ZU5_dom"/>
</dbReference>
<proteinExistence type="predicted"/>
<dbReference type="PANTHER" id="PTHR24123:SF141">
    <property type="entry name" value="ANKYRIN 2, ISOFORM U"/>
    <property type="match status" value="1"/>
</dbReference>
<dbReference type="EMBL" id="UYYB01125180">
    <property type="protein sequence ID" value="VDM83763.1"/>
    <property type="molecule type" value="Genomic_DNA"/>
</dbReference>
<protein>
    <recommendedName>
        <fullName evidence="3">ZU5 domain-containing protein</fullName>
    </recommendedName>
</protein>
<feature type="domain" description="ZU5" evidence="3">
    <location>
        <begin position="78"/>
        <end position="138"/>
    </location>
</feature>
<dbReference type="AlphaFoldDB" id="A0A3P7JS12"/>
<keyword evidence="1" id="KW-0677">Repeat</keyword>
<evidence type="ECO:0000259" key="3">
    <source>
        <dbReference type="SMART" id="SM00218"/>
    </source>
</evidence>